<dbReference type="InterPro" id="IPR050481">
    <property type="entry name" value="UDP-glycosyltransf_plant"/>
</dbReference>
<keyword evidence="2" id="KW-1185">Reference proteome</keyword>
<evidence type="ECO:0000313" key="2">
    <source>
        <dbReference type="Proteomes" id="UP001154282"/>
    </source>
</evidence>
<sequence length="271" mass="29901">MQPQVREILLRLSPHFVFFDHVQHWLPELASHLGIKTLSFTVFSAISTGYLTVPARIHGGTTIPSVDDLKFPPAGYPASTSSSSSSARMQTFQARDFAYVYKKLNGGVTSSVIDRVLECRNAATALVFKSCNEMEGTYLDYLRTQFKKPILSVGPLVPEPPSGVLEEDWAAWLGKFPIGSVTFCNFGSETFLTDGQIRELAFGLEQTELPFVLVLNFPAQLDARSELNRALPEGFLERVKGRGVVHTGWVQQQLILAHGSVGCYLCHSGFS</sequence>
<name>A0AAV0KZC4_9ROSI</name>
<dbReference type="PANTHER" id="PTHR48049:SF84">
    <property type="entry name" value="UDP-GLYCOSYLTRANSFERASE 79A6"/>
    <property type="match status" value="1"/>
</dbReference>
<dbReference type="EMBL" id="CAMGYJ010000005">
    <property type="protein sequence ID" value="CAI0426416.1"/>
    <property type="molecule type" value="Genomic_DNA"/>
</dbReference>
<dbReference type="GO" id="GO:0035251">
    <property type="term" value="F:UDP-glucosyltransferase activity"/>
    <property type="evidence" value="ECO:0007669"/>
    <property type="project" value="InterPro"/>
</dbReference>
<evidence type="ECO:0000313" key="1">
    <source>
        <dbReference type="EMBL" id="CAI0426416.1"/>
    </source>
</evidence>
<dbReference type="Gene3D" id="3.40.50.2000">
    <property type="entry name" value="Glycogen Phosphorylase B"/>
    <property type="match status" value="2"/>
</dbReference>
<gene>
    <name evidence="1" type="ORF">LITE_LOCUS20782</name>
</gene>
<dbReference type="PANTHER" id="PTHR48049">
    <property type="entry name" value="GLYCOSYLTRANSFERASE"/>
    <property type="match status" value="1"/>
</dbReference>
<proteinExistence type="predicted"/>
<dbReference type="Proteomes" id="UP001154282">
    <property type="component" value="Unassembled WGS sequence"/>
</dbReference>
<dbReference type="AlphaFoldDB" id="A0AAV0KZC4"/>
<protein>
    <submittedName>
        <fullName evidence="1">Uncharacterized protein</fullName>
    </submittedName>
</protein>
<reference evidence="1" key="1">
    <citation type="submission" date="2022-08" db="EMBL/GenBank/DDBJ databases">
        <authorList>
            <person name="Gutierrez-Valencia J."/>
        </authorList>
    </citation>
    <scope>NUCLEOTIDE SEQUENCE</scope>
</reference>
<accession>A0AAV0KZC4</accession>
<comment type="caution">
    <text evidence="1">The sequence shown here is derived from an EMBL/GenBank/DDBJ whole genome shotgun (WGS) entry which is preliminary data.</text>
</comment>
<organism evidence="1 2">
    <name type="scientific">Linum tenue</name>
    <dbReference type="NCBI Taxonomy" id="586396"/>
    <lineage>
        <taxon>Eukaryota</taxon>
        <taxon>Viridiplantae</taxon>
        <taxon>Streptophyta</taxon>
        <taxon>Embryophyta</taxon>
        <taxon>Tracheophyta</taxon>
        <taxon>Spermatophyta</taxon>
        <taxon>Magnoliopsida</taxon>
        <taxon>eudicotyledons</taxon>
        <taxon>Gunneridae</taxon>
        <taxon>Pentapetalae</taxon>
        <taxon>rosids</taxon>
        <taxon>fabids</taxon>
        <taxon>Malpighiales</taxon>
        <taxon>Linaceae</taxon>
        <taxon>Linum</taxon>
    </lineage>
</organism>
<dbReference type="SUPFAM" id="SSF53756">
    <property type="entry name" value="UDP-Glycosyltransferase/glycogen phosphorylase"/>
    <property type="match status" value="1"/>
</dbReference>